<dbReference type="EMBL" id="CAKOGP040000446">
    <property type="protein sequence ID" value="CAJ1935107.1"/>
    <property type="molecule type" value="Genomic_DNA"/>
</dbReference>
<dbReference type="Proteomes" id="UP001295423">
    <property type="component" value="Unassembled WGS sequence"/>
</dbReference>
<reference evidence="2" key="1">
    <citation type="submission" date="2023-08" db="EMBL/GenBank/DDBJ databases">
        <authorList>
            <person name="Audoor S."/>
            <person name="Bilcke G."/>
        </authorList>
    </citation>
    <scope>NUCLEOTIDE SEQUENCE</scope>
</reference>
<proteinExistence type="predicted"/>
<sequence>MPVYIHSTFRDEDGRQVFPRGLEWDVDGDSHLSFAVPIFEDATPENLVQAYNRWCCAKDLPYKTTDDILSIDQQGSDHVHVKWKKGNHVEQVVLGDSIEELLKADEATTDATQNKTAEVWINGEFQGTLSNDPQDLQAILQKVPKTANKLCYKRTPTRIHIDRYYTSYLRKNQAWDHVWDNLVALEDPKVLDDQTIIGTATLSDWIMGGQLTSRMWIKDKGTSILFQRPLYEDDLDTSDRRYEISDPKRMAMVRDELTRLRYLAKLRHPFVAKRMAERKAKKEGAIDNKGEEKKDEVNNYDDEPAEPFDKSNFARFLGF</sequence>
<feature type="compositionally biased region" description="Basic and acidic residues" evidence="1">
    <location>
        <begin position="277"/>
        <end position="297"/>
    </location>
</feature>
<accession>A0AAD2CIQ3</accession>
<protein>
    <submittedName>
        <fullName evidence="2">Uncharacterized protein</fullName>
    </submittedName>
</protein>
<comment type="caution">
    <text evidence="2">The sequence shown here is derived from an EMBL/GenBank/DDBJ whole genome shotgun (WGS) entry which is preliminary data.</text>
</comment>
<evidence type="ECO:0000313" key="3">
    <source>
        <dbReference type="Proteomes" id="UP001295423"/>
    </source>
</evidence>
<dbReference type="AlphaFoldDB" id="A0AAD2CIQ3"/>
<gene>
    <name evidence="2" type="ORF">CYCCA115_LOCUS4445</name>
</gene>
<name>A0AAD2CIQ3_9STRA</name>
<evidence type="ECO:0000313" key="2">
    <source>
        <dbReference type="EMBL" id="CAJ1935107.1"/>
    </source>
</evidence>
<keyword evidence="3" id="KW-1185">Reference proteome</keyword>
<feature type="region of interest" description="Disordered" evidence="1">
    <location>
        <begin position="277"/>
        <end position="311"/>
    </location>
</feature>
<evidence type="ECO:0000256" key="1">
    <source>
        <dbReference type="SAM" id="MobiDB-lite"/>
    </source>
</evidence>
<organism evidence="2 3">
    <name type="scientific">Cylindrotheca closterium</name>
    <dbReference type="NCBI Taxonomy" id="2856"/>
    <lineage>
        <taxon>Eukaryota</taxon>
        <taxon>Sar</taxon>
        <taxon>Stramenopiles</taxon>
        <taxon>Ochrophyta</taxon>
        <taxon>Bacillariophyta</taxon>
        <taxon>Bacillariophyceae</taxon>
        <taxon>Bacillariophycidae</taxon>
        <taxon>Bacillariales</taxon>
        <taxon>Bacillariaceae</taxon>
        <taxon>Cylindrotheca</taxon>
    </lineage>
</organism>